<dbReference type="InterPro" id="IPR003142">
    <property type="entry name" value="BPL_C"/>
</dbReference>
<dbReference type="Gene3D" id="2.30.30.100">
    <property type="match status" value="1"/>
</dbReference>
<comment type="similarity">
    <text evidence="5">Belongs to the biotin--protein ligase family.</text>
</comment>
<dbReference type="OrthoDB" id="9807064at2"/>
<dbReference type="InterPro" id="IPR030855">
    <property type="entry name" value="Bifunct_BirA"/>
</dbReference>
<dbReference type="SUPFAM" id="SSF50037">
    <property type="entry name" value="C-terminal domain of transcriptional repressors"/>
    <property type="match status" value="1"/>
</dbReference>
<sequence>MTVKSKTLEMLENHRGEFFSGEKLAETIGVSRNAVWKAIKQLESEGYPIKAVKSKGYSLEESSDKLSLQGMKPYLDQSIDATQINVYDSIDSTNNRAKELAVAGAEHGTVIIANEQTKGRGRYGKVFESPKDTGIYMSLIIRPDELPNIEPSLMTAYSAVIVADVLSHFTGENIGIKWVNDLFLKGKKVCGILTEAVTNLETGKLDWIVVGIGINVSTDSRLFSDQVQSVATALFDDKNVVRNHIAAEIINQFFLQANSMTQQKMMDIYRQKSIVIGHPVSVVSGTTNYDAIAEDILDNGSLVVKRSDGQTRELRFGEVSLKIR</sequence>
<dbReference type="CDD" id="cd16442">
    <property type="entry name" value="BPL"/>
    <property type="match status" value="1"/>
</dbReference>
<dbReference type="AlphaFoldDB" id="A0A1J0A4X2"/>
<evidence type="ECO:0000313" key="8">
    <source>
        <dbReference type="Proteomes" id="UP000191200"/>
    </source>
</evidence>
<dbReference type="GO" id="GO:0005524">
    <property type="term" value="F:ATP binding"/>
    <property type="evidence" value="ECO:0007669"/>
    <property type="project" value="UniProtKB-UniRule"/>
</dbReference>
<dbReference type="Proteomes" id="UP000191200">
    <property type="component" value="Chromosome"/>
</dbReference>
<dbReference type="Gene3D" id="3.30.930.10">
    <property type="entry name" value="Bira Bifunctional Protein, Domain 2"/>
    <property type="match status" value="1"/>
</dbReference>
<dbReference type="SUPFAM" id="SSF46785">
    <property type="entry name" value="Winged helix' DNA-binding domain"/>
    <property type="match status" value="1"/>
</dbReference>
<dbReference type="InterPro" id="IPR004408">
    <property type="entry name" value="Biotin_CoA_COase_ligase"/>
</dbReference>
<keyword evidence="3 5" id="KW-0067">ATP-binding</keyword>
<proteinExistence type="inferred from homology"/>
<evidence type="ECO:0000256" key="5">
    <source>
        <dbReference type="HAMAP-Rule" id="MF_00978"/>
    </source>
</evidence>
<gene>
    <name evidence="5" type="primary">birA</name>
    <name evidence="7" type="ORF">BHY08_03315</name>
</gene>
<keyword evidence="5" id="KW-0805">Transcription regulation</keyword>
<dbReference type="GO" id="GO:0004077">
    <property type="term" value="F:biotin--[biotin carboxyl-carrier protein] ligase activity"/>
    <property type="evidence" value="ECO:0007669"/>
    <property type="project" value="UniProtKB-UniRule"/>
</dbReference>
<dbReference type="GO" id="GO:0005737">
    <property type="term" value="C:cytoplasm"/>
    <property type="evidence" value="ECO:0007669"/>
    <property type="project" value="TreeGrafter"/>
</dbReference>
<dbReference type="Pfam" id="PF03099">
    <property type="entry name" value="BPL_LplA_LipB"/>
    <property type="match status" value="1"/>
</dbReference>
<organism evidence="7 8">
    <name type="scientific">Vagococcus teuberi</name>
    <dbReference type="NCBI Taxonomy" id="519472"/>
    <lineage>
        <taxon>Bacteria</taxon>
        <taxon>Bacillati</taxon>
        <taxon>Bacillota</taxon>
        <taxon>Bacilli</taxon>
        <taxon>Lactobacillales</taxon>
        <taxon>Enterococcaceae</taxon>
        <taxon>Vagococcus</taxon>
    </lineage>
</organism>
<feature type="binding site" evidence="5">
    <location>
        <begin position="92"/>
        <end position="94"/>
    </location>
    <ligand>
        <name>biotin</name>
        <dbReference type="ChEBI" id="CHEBI:57586"/>
    </ligand>
</feature>
<dbReference type="PANTHER" id="PTHR12835">
    <property type="entry name" value="BIOTIN PROTEIN LIGASE"/>
    <property type="match status" value="1"/>
</dbReference>
<evidence type="ECO:0000256" key="3">
    <source>
        <dbReference type="ARBA" id="ARBA00022840"/>
    </source>
</evidence>
<feature type="binding site" evidence="5">
    <location>
        <position position="188"/>
    </location>
    <ligand>
        <name>biotin</name>
        <dbReference type="ChEBI" id="CHEBI:57586"/>
    </ligand>
</feature>
<feature type="DNA-binding region" description="H-T-H motif" evidence="5">
    <location>
        <begin position="21"/>
        <end position="40"/>
    </location>
</feature>
<dbReference type="Pfam" id="PF02237">
    <property type="entry name" value="BPL_C"/>
    <property type="match status" value="1"/>
</dbReference>
<evidence type="ECO:0000259" key="6">
    <source>
        <dbReference type="PROSITE" id="PS51733"/>
    </source>
</evidence>
<keyword evidence="1 5" id="KW-0436">Ligase</keyword>
<evidence type="ECO:0000256" key="2">
    <source>
        <dbReference type="ARBA" id="ARBA00022741"/>
    </source>
</evidence>
<keyword evidence="4 5" id="KW-0092">Biotin</keyword>
<dbReference type="EMBL" id="CP017267">
    <property type="protein sequence ID" value="APB30946.1"/>
    <property type="molecule type" value="Genomic_DNA"/>
</dbReference>
<dbReference type="KEGG" id="vte:BHY08_03315"/>
<dbReference type="GO" id="GO:0006355">
    <property type="term" value="P:regulation of DNA-templated transcription"/>
    <property type="evidence" value="ECO:0007669"/>
    <property type="project" value="UniProtKB-UniRule"/>
</dbReference>
<dbReference type="Gene3D" id="1.10.10.10">
    <property type="entry name" value="Winged helix-like DNA-binding domain superfamily/Winged helix DNA-binding domain"/>
    <property type="match status" value="1"/>
</dbReference>
<keyword evidence="8" id="KW-1185">Reference proteome</keyword>
<comment type="catalytic activity">
    <reaction evidence="5">
        <text>biotin + L-lysyl-[protein] + ATP = N(6)-biotinyl-L-lysyl-[protein] + AMP + diphosphate + H(+)</text>
        <dbReference type="Rhea" id="RHEA:11756"/>
        <dbReference type="Rhea" id="RHEA-COMP:9752"/>
        <dbReference type="Rhea" id="RHEA-COMP:10505"/>
        <dbReference type="ChEBI" id="CHEBI:15378"/>
        <dbReference type="ChEBI" id="CHEBI:29969"/>
        <dbReference type="ChEBI" id="CHEBI:30616"/>
        <dbReference type="ChEBI" id="CHEBI:33019"/>
        <dbReference type="ChEBI" id="CHEBI:57586"/>
        <dbReference type="ChEBI" id="CHEBI:83144"/>
        <dbReference type="ChEBI" id="CHEBI:456215"/>
        <dbReference type="EC" id="6.3.4.15"/>
    </reaction>
</comment>
<dbReference type="STRING" id="519472.BHY08_03315"/>
<dbReference type="SUPFAM" id="SSF55681">
    <property type="entry name" value="Class II aaRS and biotin synthetases"/>
    <property type="match status" value="1"/>
</dbReference>
<dbReference type="GO" id="GO:0016740">
    <property type="term" value="F:transferase activity"/>
    <property type="evidence" value="ECO:0007669"/>
    <property type="project" value="UniProtKB-ARBA"/>
</dbReference>
<dbReference type="InterPro" id="IPR008988">
    <property type="entry name" value="Transcriptional_repressor_C"/>
</dbReference>
<keyword evidence="5" id="KW-0238">DNA-binding</keyword>
<evidence type="ECO:0000256" key="1">
    <source>
        <dbReference type="ARBA" id="ARBA00022598"/>
    </source>
</evidence>
<dbReference type="PROSITE" id="PS51733">
    <property type="entry name" value="BPL_LPL_CATALYTIC"/>
    <property type="match status" value="1"/>
</dbReference>
<accession>A0A1J0A4X2</accession>
<dbReference type="GO" id="GO:0003677">
    <property type="term" value="F:DNA binding"/>
    <property type="evidence" value="ECO:0007669"/>
    <property type="project" value="UniProtKB-UniRule"/>
</dbReference>
<dbReference type="RefSeq" id="WP_071456524.1">
    <property type="nucleotide sequence ID" value="NZ_CP017267.1"/>
</dbReference>
<protein>
    <recommendedName>
        <fullName evidence="5">Bifunctional ligase/repressor BirA</fullName>
    </recommendedName>
    <alternativeName>
        <fullName evidence="5">Biotin--[acetyl-CoA-carboxylase] ligase</fullName>
        <ecNumber evidence="5">6.3.4.15</ecNumber>
    </alternativeName>
    <alternativeName>
        <fullName evidence="5">Biotin--protein ligase</fullName>
    </alternativeName>
    <alternativeName>
        <fullName evidence="5">Biotin-[acetyl-CoA carboxylase] synthetase</fullName>
    </alternativeName>
</protein>
<dbReference type="NCBIfam" id="TIGR00121">
    <property type="entry name" value="birA_ligase"/>
    <property type="match status" value="1"/>
</dbReference>
<dbReference type="GO" id="GO:0009249">
    <property type="term" value="P:protein lipoylation"/>
    <property type="evidence" value="ECO:0007669"/>
    <property type="project" value="UniProtKB-ARBA"/>
</dbReference>
<dbReference type="EC" id="6.3.4.15" evidence="5"/>
<comment type="function">
    <text evidence="5">Acts both as a biotin--[acetyl-CoA-carboxylase] ligase and a repressor.</text>
</comment>
<feature type="binding site" evidence="5">
    <location>
        <begin position="120"/>
        <end position="122"/>
    </location>
    <ligand>
        <name>biotin</name>
        <dbReference type="ChEBI" id="CHEBI:57586"/>
    </ligand>
</feature>
<dbReference type="HAMAP" id="MF_00978">
    <property type="entry name" value="Bifunct_BirA"/>
    <property type="match status" value="1"/>
</dbReference>
<name>A0A1J0A4X2_9ENTE</name>
<dbReference type="PANTHER" id="PTHR12835:SF5">
    <property type="entry name" value="BIOTIN--PROTEIN LIGASE"/>
    <property type="match status" value="1"/>
</dbReference>
<reference evidence="7 8" key="1">
    <citation type="submission" date="2016-09" db="EMBL/GenBank/DDBJ databases">
        <title>Vagococcus teuberi sp. nov., isolated from the Malian artisanal sour milk fene.</title>
        <authorList>
            <person name="Wullschleger S."/>
            <person name="Seifert C."/>
            <person name="Baumgartner S."/>
            <person name="Lacroix C."/>
            <person name="Bonfoh B."/>
            <person name="Stevens M.J."/>
            <person name="Meile L."/>
        </authorList>
    </citation>
    <scope>NUCLEOTIDE SEQUENCE [LARGE SCALE GENOMIC DNA]</scope>
    <source>
        <strain evidence="7 8">DSM 21459</strain>
    </source>
</reference>
<feature type="domain" description="BPL/LPL catalytic" evidence="6">
    <location>
        <begin position="69"/>
        <end position="261"/>
    </location>
</feature>
<dbReference type="InterPro" id="IPR036390">
    <property type="entry name" value="WH_DNA-bd_sf"/>
</dbReference>
<dbReference type="InterPro" id="IPR013196">
    <property type="entry name" value="HTH_11"/>
</dbReference>
<dbReference type="InterPro" id="IPR004143">
    <property type="entry name" value="BPL_LPL_catalytic"/>
</dbReference>
<evidence type="ECO:0000256" key="4">
    <source>
        <dbReference type="ARBA" id="ARBA00023267"/>
    </source>
</evidence>
<feature type="binding site" evidence="5">
    <location>
        <position position="116"/>
    </location>
    <ligand>
        <name>biotin</name>
        <dbReference type="ChEBI" id="CHEBI:57586"/>
    </ligand>
</feature>
<keyword evidence="5" id="KW-0678">Repressor</keyword>
<dbReference type="Pfam" id="PF08279">
    <property type="entry name" value="HTH_11"/>
    <property type="match status" value="1"/>
</dbReference>
<dbReference type="InterPro" id="IPR045864">
    <property type="entry name" value="aa-tRNA-synth_II/BPL/LPL"/>
</dbReference>
<dbReference type="InterPro" id="IPR036388">
    <property type="entry name" value="WH-like_DNA-bd_sf"/>
</dbReference>
<evidence type="ECO:0000313" key="7">
    <source>
        <dbReference type="EMBL" id="APB30946.1"/>
    </source>
</evidence>
<keyword evidence="2 5" id="KW-0547">Nucleotide-binding</keyword>
<keyword evidence="5" id="KW-0804">Transcription</keyword>